<gene>
    <name evidence="2" type="ORF">PR048_025282</name>
</gene>
<sequence length="104" mass="11573">MCAELKGDIEYQECVNEKCSVCSRFNKKSIENGGVVKFTDNGVEILKGRTKITGNKDNAGLYVINSNCSETTFLSESQQTSGLNLWHRRIGHLNVDSMKKMAPL</sequence>
<accession>A0ABQ9GR05</accession>
<reference evidence="2 3" key="1">
    <citation type="submission" date="2023-02" db="EMBL/GenBank/DDBJ databases">
        <title>LHISI_Scaffold_Assembly.</title>
        <authorList>
            <person name="Stuart O.P."/>
            <person name="Cleave R."/>
            <person name="Magrath M.J.L."/>
            <person name="Mikheyev A.S."/>
        </authorList>
    </citation>
    <scope>NUCLEOTIDE SEQUENCE [LARGE SCALE GENOMIC DNA]</scope>
    <source>
        <strain evidence="2">Daus_M_001</strain>
        <tissue evidence="2">Leg muscle</tissue>
    </source>
</reference>
<dbReference type="Pfam" id="PF13976">
    <property type="entry name" value="gag_pre-integrs"/>
    <property type="match status" value="1"/>
</dbReference>
<feature type="domain" description="GAG-pre-integrase" evidence="1">
    <location>
        <begin position="60"/>
        <end position="103"/>
    </location>
</feature>
<organism evidence="2 3">
    <name type="scientific">Dryococelus australis</name>
    <dbReference type="NCBI Taxonomy" id="614101"/>
    <lineage>
        <taxon>Eukaryota</taxon>
        <taxon>Metazoa</taxon>
        <taxon>Ecdysozoa</taxon>
        <taxon>Arthropoda</taxon>
        <taxon>Hexapoda</taxon>
        <taxon>Insecta</taxon>
        <taxon>Pterygota</taxon>
        <taxon>Neoptera</taxon>
        <taxon>Polyneoptera</taxon>
        <taxon>Phasmatodea</taxon>
        <taxon>Verophasmatodea</taxon>
        <taxon>Anareolatae</taxon>
        <taxon>Phasmatidae</taxon>
        <taxon>Eurycanthinae</taxon>
        <taxon>Dryococelus</taxon>
    </lineage>
</organism>
<evidence type="ECO:0000313" key="2">
    <source>
        <dbReference type="EMBL" id="KAJ8874433.1"/>
    </source>
</evidence>
<comment type="caution">
    <text evidence="2">The sequence shown here is derived from an EMBL/GenBank/DDBJ whole genome shotgun (WGS) entry which is preliminary data.</text>
</comment>
<protein>
    <recommendedName>
        <fullName evidence="1">GAG-pre-integrase domain-containing protein</fullName>
    </recommendedName>
</protein>
<evidence type="ECO:0000313" key="3">
    <source>
        <dbReference type="Proteomes" id="UP001159363"/>
    </source>
</evidence>
<dbReference type="EMBL" id="JARBHB010000010">
    <property type="protein sequence ID" value="KAJ8874433.1"/>
    <property type="molecule type" value="Genomic_DNA"/>
</dbReference>
<name>A0ABQ9GR05_9NEOP</name>
<keyword evidence="3" id="KW-1185">Reference proteome</keyword>
<proteinExistence type="predicted"/>
<dbReference type="Proteomes" id="UP001159363">
    <property type="component" value="Chromosome 9"/>
</dbReference>
<dbReference type="InterPro" id="IPR025724">
    <property type="entry name" value="GAG-pre-integrase_dom"/>
</dbReference>
<evidence type="ECO:0000259" key="1">
    <source>
        <dbReference type="Pfam" id="PF13976"/>
    </source>
</evidence>